<protein>
    <submittedName>
        <fullName evidence="1">Unannotated protein</fullName>
    </submittedName>
</protein>
<gene>
    <name evidence="1" type="ORF">UFOPK2715_00879</name>
</gene>
<name>A0A6J6RZ77_9ZZZZ</name>
<proteinExistence type="predicted"/>
<dbReference type="EMBL" id="CAEZYN010000101">
    <property type="protein sequence ID" value="CAB4727954.1"/>
    <property type="molecule type" value="Genomic_DNA"/>
</dbReference>
<sequence>MCRLTGTPIETRVSPDEYKSRMAPPINPRIATSANGIKYQVGSKVVSAPIGSDATRLFNSSLLAASSEP</sequence>
<dbReference type="AlphaFoldDB" id="A0A6J6RZ77"/>
<evidence type="ECO:0000313" key="1">
    <source>
        <dbReference type="EMBL" id="CAB4727954.1"/>
    </source>
</evidence>
<reference evidence="1" key="1">
    <citation type="submission" date="2020-05" db="EMBL/GenBank/DDBJ databases">
        <authorList>
            <person name="Chiriac C."/>
            <person name="Salcher M."/>
            <person name="Ghai R."/>
            <person name="Kavagutti S V."/>
        </authorList>
    </citation>
    <scope>NUCLEOTIDE SEQUENCE</scope>
</reference>
<organism evidence="1">
    <name type="scientific">freshwater metagenome</name>
    <dbReference type="NCBI Taxonomy" id="449393"/>
    <lineage>
        <taxon>unclassified sequences</taxon>
        <taxon>metagenomes</taxon>
        <taxon>ecological metagenomes</taxon>
    </lineage>
</organism>
<accession>A0A6J6RZ77</accession>